<accession>A0ABR7CH26</accession>
<gene>
    <name evidence="2" type="ORF">H8S67_20815</name>
</gene>
<dbReference type="Proteomes" id="UP000600600">
    <property type="component" value="Unassembled WGS sequence"/>
</dbReference>
<dbReference type="RefSeq" id="WP_186968475.1">
    <property type="nucleotide sequence ID" value="NZ_JACOOE010000015.1"/>
</dbReference>
<keyword evidence="3" id="KW-1185">Reference proteome</keyword>
<evidence type="ECO:0000313" key="3">
    <source>
        <dbReference type="Proteomes" id="UP000600600"/>
    </source>
</evidence>
<evidence type="ECO:0008006" key="4">
    <source>
        <dbReference type="Google" id="ProtNLM"/>
    </source>
</evidence>
<proteinExistence type="predicted"/>
<feature type="region of interest" description="Disordered" evidence="1">
    <location>
        <begin position="1"/>
        <end position="22"/>
    </location>
</feature>
<evidence type="ECO:0000256" key="1">
    <source>
        <dbReference type="SAM" id="MobiDB-lite"/>
    </source>
</evidence>
<organism evidence="2 3">
    <name type="scientific">Bacteroides difficilis</name>
    <dbReference type="NCBI Taxonomy" id="2763021"/>
    <lineage>
        <taxon>Bacteria</taxon>
        <taxon>Pseudomonadati</taxon>
        <taxon>Bacteroidota</taxon>
        <taxon>Bacteroidia</taxon>
        <taxon>Bacteroidales</taxon>
        <taxon>Bacteroidaceae</taxon>
        <taxon>Bacteroides</taxon>
    </lineage>
</organism>
<sequence>MIGKRFPNREKPDLKRGKTGEKTTCEKTLFLQKLKALKRLLAGRKNPTITQP</sequence>
<feature type="compositionally biased region" description="Basic and acidic residues" evidence="1">
    <location>
        <begin position="7"/>
        <end position="22"/>
    </location>
</feature>
<dbReference type="EMBL" id="JACOOE010000015">
    <property type="protein sequence ID" value="MBC5607083.1"/>
    <property type="molecule type" value="Genomic_DNA"/>
</dbReference>
<protein>
    <recommendedName>
        <fullName evidence="4">Transposase</fullName>
    </recommendedName>
</protein>
<name>A0ABR7CH26_9BACE</name>
<reference evidence="2 3" key="1">
    <citation type="submission" date="2020-08" db="EMBL/GenBank/DDBJ databases">
        <title>Genome public.</title>
        <authorList>
            <person name="Liu C."/>
            <person name="Sun Q."/>
        </authorList>
    </citation>
    <scope>NUCLEOTIDE SEQUENCE [LARGE SCALE GENOMIC DNA]</scope>
    <source>
        <strain evidence="2 3">M27</strain>
    </source>
</reference>
<evidence type="ECO:0000313" key="2">
    <source>
        <dbReference type="EMBL" id="MBC5607083.1"/>
    </source>
</evidence>
<comment type="caution">
    <text evidence="2">The sequence shown here is derived from an EMBL/GenBank/DDBJ whole genome shotgun (WGS) entry which is preliminary data.</text>
</comment>